<gene>
    <name evidence="2" type="ORF">CQ394_16945</name>
</gene>
<organism evidence="2 3">
    <name type="scientific">Clostridium neonatale</name>
    <dbReference type="NCBI Taxonomy" id="137838"/>
    <lineage>
        <taxon>Bacteria</taxon>
        <taxon>Bacillati</taxon>
        <taxon>Bacillota</taxon>
        <taxon>Clostridia</taxon>
        <taxon>Eubacteriales</taxon>
        <taxon>Clostridiaceae</taxon>
        <taxon>Clostridium</taxon>
    </lineage>
</organism>
<evidence type="ECO:0000259" key="1">
    <source>
        <dbReference type="Pfam" id="PF01869"/>
    </source>
</evidence>
<evidence type="ECO:0000313" key="3">
    <source>
        <dbReference type="Proteomes" id="UP000220840"/>
    </source>
</evidence>
<dbReference type="AlphaFoldDB" id="A0A2A7MCZ2"/>
<keyword evidence="3" id="KW-1185">Reference proteome</keyword>
<dbReference type="InterPro" id="IPR002731">
    <property type="entry name" value="ATPase_BadF"/>
</dbReference>
<feature type="domain" description="ATPase BadF/BadG/BcrA/BcrD type" evidence="1">
    <location>
        <begin position="4"/>
        <end position="301"/>
    </location>
</feature>
<dbReference type="PANTHER" id="PTHR12862:SF0">
    <property type="entry name" value="N-ACETYL-D-GLUCOSAMINE KINASE"/>
    <property type="match status" value="1"/>
</dbReference>
<dbReference type="GO" id="GO:0045127">
    <property type="term" value="F:N-acetylglucosamine kinase activity"/>
    <property type="evidence" value="ECO:0007669"/>
    <property type="project" value="InterPro"/>
</dbReference>
<dbReference type="Gene3D" id="3.30.420.40">
    <property type="match status" value="2"/>
</dbReference>
<dbReference type="Proteomes" id="UP000220840">
    <property type="component" value="Unassembled WGS sequence"/>
</dbReference>
<protein>
    <submittedName>
        <fullName evidence="2">ATPase</fullName>
    </submittedName>
</protein>
<reference evidence="2 3" key="1">
    <citation type="submission" date="2017-10" db="EMBL/GenBank/DDBJ databases">
        <title>Effective Description of Clostridium neonatale sp. nov. linked to necrotizing enterocolitis in neonates and a clarification of species assignable to the genus Clostridium (Prazmowski 1880) emend. Lawson and Rainey 2016.</title>
        <authorList>
            <person name="Bernard K."/>
            <person name="Burdz T."/>
            <person name="Wiebe D."/>
            <person name="Balcewich B."/>
            <person name="Alfa M."/>
            <person name="Bernier A.-M."/>
        </authorList>
    </citation>
    <scope>NUCLEOTIDE SEQUENCE [LARGE SCALE GENOMIC DNA]</scope>
    <source>
        <strain evidence="2 3">LCDC99A005</strain>
    </source>
</reference>
<proteinExistence type="predicted"/>
<evidence type="ECO:0000313" key="2">
    <source>
        <dbReference type="EMBL" id="PEG29624.1"/>
    </source>
</evidence>
<dbReference type="EMBL" id="PDCJ01000003">
    <property type="protein sequence ID" value="PEG29624.1"/>
    <property type="molecule type" value="Genomic_DNA"/>
</dbReference>
<name>A0A2A7MCZ2_9CLOT</name>
<dbReference type="PANTHER" id="PTHR12862">
    <property type="entry name" value="BADF TYPE ATPASE DOMAIN-CONTAINING PROTEIN"/>
    <property type="match status" value="1"/>
</dbReference>
<dbReference type="OrthoDB" id="9772633at2"/>
<dbReference type="RefSeq" id="WP_058293524.1">
    <property type="nucleotide sequence ID" value="NZ_CAKJVF010000057.1"/>
</dbReference>
<sequence>MYFLGVDGGGTKTKYLLINQELRVICDVESGTTHIHQIGKEKLIEVLNENLELICEKGCINKNEIEYAFLGIPGYGESKSDIEDIKYSVKKVFDGINYVIGNDSVVGWAAGTGCKEGINIVAGTGSIAYGRNKKGNEARCGGWGPGIGDDASAYWIGLKILNEYTKQKDGRNEKTVLVDTLEKEYNIKDYFEIVDIAFNRLKFSRTDIAKFSEIAYLAASAGCETCRNIFKEAAKELFFHIKVLKNELNLENGFLVSYSGGVFKAGEFILNPLKEMLKNDKIECILIEPKLKPWHGAALLAYLLSDNELPDNYIELIK</sequence>
<dbReference type="InterPro" id="IPR039758">
    <property type="entry name" value="NAGK-like"/>
</dbReference>
<dbReference type="InterPro" id="IPR043129">
    <property type="entry name" value="ATPase_NBD"/>
</dbReference>
<comment type="caution">
    <text evidence="2">The sequence shown here is derived from an EMBL/GenBank/DDBJ whole genome shotgun (WGS) entry which is preliminary data.</text>
</comment>
<dbReference type="Pfam" id="PF01869">
    <property type="entry name" value="BcrAD_BadFG"/>
    <property type="match status" value="1"/>
</dbReference>
<dbReference type="SUPFAM" id="SSF53067">
    <property type="entry name" value="Actin-like ATPase domain"/>
    <property type="match status" value="2"/>
</dbReference>
<dbReference type="CDD" id="cd24007">
    <property type="entry name" value="ASKHA_NBD_eukNAGK-like"/>
    <property type="match status" value="1"/>
</dbReference>
<accession>A0A2A7MCZ2</accession>
<dbReference type="STRING" id="137838.GCA_001458595_00569"/>